<accession>A0ABR2G6I5</accession>
<organism evidence="2 3">
    <name type="scientific">Hibiscus sabdariffa</name>
    <name type="common">roselle</name>
    <dbReference type="NCBI Taxonomy" id="183260"/>
    <lineage>
        <taxon>Eukaryota</taxon>
        <taxon>Viridiplantae</taxon>
        <taxon>Streptophyta</taxon>
        <taxon>Embryophyta</taxon>
        <taxon>Tracheophyta</taxon>
        <taxon>Spermatophyta</taxon>
        <taxon>Magnoliopsida</taxon>
        <taxon>eudicotyledons</taxon>
        <taxon>Gunneridae</taxon>
        <taxon>Pentapetalae</taxon>
        <taxon>rosids</taxon>
        <taxon>malvids</taxon>
        <taxon>Malvales</taxon>
        <taxon>Malvaceae</taxon>
        <taxon>Malvoideae</taxon>
        <taxon>Hibiscus</taxon>
    </lineage>
</organism>
<reference evidence="2 3" key="1">
    <citation type="journal article" date="2024" name="G3 (Bethesda)">
        <title>Genome assembly of Hibiscus sabdariffa L. provides insights into metabolisms of medicinal natural products.</title>
        <authorList>
            <person name="Kim T."/>
        </authorList>
    </citation>
    <scope>NUCLEOTIDE SEQUENCE [LARGE SCALE GENOMIC DNA]</scope>
    <source>
        <strain evidence="2">TK-2024</strain>
        <tissue evidence="2">Old leaves</tissue>
    </source>
</reference>
<evidence type="ECO:0000313" key="3">
    <source>
        <dbReference type="Proteomes" id="UP001472677"/>
    </source>
</evidence>
<keyword evidence="1" id="KW-0732">Signal</keyword>
<evidence type="ECO:0000313" key="2">
    <source>
        <dbReference type="EMBL" id="KAK8595880.1"/>
    </source>
</evidence>
<gene>
    <name evidence="2" type="ORF">V6N12_064388</name>
</gene>
<proteinExistence type="predicted"/>
<feature type="signal peptide" evidence="1">
    <location>
        <begin position="1"/>
        <end position="27"/>
    </location>
</feature>
<comment type="caution">
    <text evidence="2">The sequence shown here is derived from an EMBL/GenBank/DDBJ whole genome shotgun (WGS) entry which is preliminary data.</text>
</comment>
<evidence type="ECO:0000256" key="1">
    <source>
        <dbReference type="SAM" id="SignalP"/>
    </source>
</evidence>
<feature type="chain" id="PRO_5047128601" evidence="1">
    <location>
        <begin position="28"/>
        <end position="106"/>
    </location>
</feature>
<sequence length="106" mass="11675">MMRTTCETSATNYILMLWLPFMVQVDGVVDERDGAKRRQRTEENKERAGELEVGEVDGVDWTGGSGRKRRASCMAWGRVTLVPGGEGVGGVGKALLDLLEKETFLV</sequence>
<name>A0ABR2G6I5_9ROSI</name>
<dbReference type="EMBL" id="JBBPBM010000002">
    <property type="protein sequence ID" value="KAK8595880.1"/>
    <property type="molecule type" value="Genomic_DNA"/>
</dbReference>
<dbReference type="Proteomes" id="UP001472677">
    <property type="component" value="Unassembled WGS sequence"/>
</dbReference>
<protein>
    <submittedName>
        <fullName evidence="2">Uncharacterized protein</fullName>
    </submittedName>
</protein>
<keyword evidence="3" id="KW-1185">Reference proteome</keyword>